<keyword evidence="1" id="KW-0472">Membrane</keyword>
<dbReference type="OrthoDB" id="1439867at2"/>
<sequence length="324" mass="37768">MTANFFKTSQPATFFLAPLIVVVTRLAFFGDVDFDHDHWYSTPLYQKVFNWVLFAPWFEWLLATVMVIVQGFLFNAIINARGLLERVNSLPLIAYMIMASFFAEQLYVSPALIANFFLLFSMKKVLELPQQVNTRGKAFDAAFYVGIGSLFYAPALCAFVMVIAGLAYFKSFVWRDYFITLIGAVTPWLFYYAFIYITDANWETPFQINDSVIHEISLFEGATVVLAVELSLILVFILPSFFKSVRLNIVRVRKSYLLLFWWMILVLLSWYIFNVQTHQQLNLMVAPLAIMIANYFYYARIVWMRELLFYLLIALALFNTWFVN</sequence>
<dbReference type="Pfam" id="PF19992">
    <property type="entry name" value="DUF6427"/>
    <property type="match status" value="1"/>
</dbReference>
<organism evidence="2 3">
    <name type="scientific">Salibacter halophilus</name>
    <dbReference type="NCBI Taxonomy" id="1803916"/>
    <lineage>
        <taxon>Bacteria</taxon>
        <taxon>Pseudomonadati</taxon>
        <taxon>Bacteroidota</taxon>
        <taxon>Flavobacteriia</taxon>
        <taxon>Flavobacteriales</taxon>
        <taxon>Salibacteraceae</taxon>
        <taxon>Salibacter</taxon>
    </lineage>
</organism>
<feature type="transmembrane region" description="Helical" evidence="1">
    <location>
        <begin position="141"/>
        <end position="169"/>
    </location>
</feature>
<feature type="transmembrane region" description="Helical" evidence="1">
    <location>
        <begin position="254"/>
        <end position="273"/>
    </location>
</feature>
<proteinExistence type="predicted"/>
<evidence type="ECO:0000313" key="2">
    <source>
        <dbReference type="EMBL" id="KAB1063198.1"/>
    </source>
</evidence>
<dbReference type="EMBL" id="WACR01000009">
    <property type="protein sequence ID" value="KAB1063198.1"/>
    <property type="molecule type" value="Genomic_DNA"/>
</dbReference>
<evidence type="ECO:0008006" key="4">
    <source>
        <dbReference type="Google" id="ProtNLM"/>
    </source>
</evidence>
<evidence type="ECO:0000313" key="3">
    <source>
        <dbReference type="Proteomes" id="UP000435357"/>
    </source>
</evidence>
<gene>
    <name evidence="2" type="ORF">F3059_11180</name>
</gene>
<feature type="transmembrane region" description="Helical" evidence="1">
    <location>
        <begin position="279"/>
        <end position="298"/>
    </location>
</feature>
<dbReference type="InterPro" id="IPR045625">
    <property type="entry name" value="DUF6427"/>
</dbReference>
<accession>A0A6N6M554</accession>
<keyword evidence="1" id="KW-1133">Transmembrane helix</keyword>
<keyword evidence="1" id="KW-0812">Transmembrane</keyword>
<feature type="transmembrane region" description="Helical" evidence="1">
    <location>
        <begin position="60"/>
        <end position="80"/>
    </location>
</feature>
<dbReference type="RefSeq" id="WP_151169261.1">
    <property type="nucleotide sequence ID" value="NZ_WACR01000009.1"/>
</dbReference>
<dbReference type="AlphaFoldDB" id="A0A6N6M554"/>
<reference evidence="2 3" key="1">
    <citation type="submission" date="2019-09" db="EMBL/GenBank/DDBJ databases">
        <title>Genomes of Cryomorphaceae.</title>
        <authorList>
            <person name="Bowman J.P."/>
        </authorList>
    </citation>
    <scope>NUCLEOTIDE SEQUENCE [LARGE SCALE GENOMIC DNA]</scope>
    <source>
        <strain evidence="2 3">KCTC 52047</strain>
    </source>
</reference>
<comment type="caution">
    <text evidence="2">The sequence shown here is derived from an EMBL/GenBank/DDBJ whole genome shotgun (WGS) entry which is preliminary data.</text>
</comment>
<feature type="transmembrane region" description="Helical" evidence="1">
    <location>
        <begin position="92"/>
        <end position="121"/>
    </location>
</feature>
<feature type="transmembrane region" description="Helical" evidence="1">
    <location>
        <begin position="12"/>
        <end position="30"/>
    </location>
</feature>
<keyword evidence="3" id="KW-1185">Reference proteome</keyword>
<name>A0A6N6M554_9FLAO</name>
<evidence type="ECO:0000256" key="1">
    <source>
        <dbReference type="SAM" id="Phobius"/>
    </source>
</evidence>
<feature type="transmembrane region" description="Helical" evidence="1">
    <location>
        <begin position="307"/>
        <end position="323"/>
    </location>
</feature>
<feature type="transmembrane region" description="Helical" evidence="1">
    <location>
        <begin position="218"/>
        <end position="242"/>
    </location>
</feature>
<protein>
    <recommendedName>
        <fullName evidence="4">Beta-carotene 15,15'-monooxygenase</fullName>
    </recommendedName>
</protein>
<dbReference type="Proteomes" id="UP000435357">
    <property type="component" value="Unassembled WGS sequence"/>
</dbReference>
<feature type="transmembrane region" description="Helical" evidence="1">
    <location>
        <begin position="176"/>
        <end position="198"/>
    </location>
</feature>